<reference evidence="1" key="1">
    <citation type="submission" date="2020-01" db="EMBL/GenBank/DDBJ databases">
        <authorList>
            <person name="Mishra B."/>
        </authorList>
    </citation>
    <scope>NUCLEOTIDE SEQUENCE [LARGE SCALE GENOMIC DNA]</scope>
</reference>
<sequence>MIKRVTGHRHAGCWIRLKRKLLIFLTTAIRREITNLMIKRRTKKMNGEETNELSLSDISQQSNYHALHYHKSIRSICYRNSTHNNHMIKRVTVLDSVETQTSHIDSDGIVFQKSWKESRKP</sequence>
<accession>A0A6D2HTL2</accession>
<gene>
    <name evidence="1" type="ORF">MERR_LOCUS3793</name>
</gene>
<proteinExistence type="predicted"/>
<dbReference type="EMBL" id="CACVBM020000233">
    <property type="protein sequence ID" value="CAA7016558.1"/>
    <property type="molecule type" value="Genomic_DNA"/>
</dbReference>
<organism evidence="1 2">
    <name type="scientific">Microthlaspi erraticum</name>
    <dbReference type="NCBI Taxonomy" id="1685480"/>
    <lineage>
        <taxon>Eukaryota</taxon>
        <taxon>Viridiplantae</taxon>
        <taxon>Streptophyta</taxon>
        <taxon>Embryophyta</taxon>
        <taxon>Tracheophyta</taxon>
        <taxon>Spermatophyta</taxon>
        <taxon>Magnoliopsida</taxon>
        <taxon>eudicotyledons</taxon>
        <taxon>Gunneridae</taxon>
        <taxon>Pentapetalae</taxon>
        <taxon>rosids</taxon>
        <taxon>malvids</taxon>
        <taxon>Brassicales</taxon>
        <taxon>Brassicaceae</taxon>
        <taxon>Coluteocarpeae</taxon>
        <taxon>Microthlaspi</taxon>
    </lineage>
</organism>
<comment type="caution">
    <text evidence="1">The sequence shown here is derived from an EMBL/GenBank/DDBJ whole genome shotgun (WGS) entry which is preliminary data.</text>
</comment>
<name>A0A6D2HTL2_9BRAS</name>
<keyword evidence="2" id="KW-1185">Reference proteome</keyword>
<protein>
    <submittedName>
        <fullName evidence="1">Uncharacterized protein</fullName>
    </submittedName>
</protein>
<dbReference type="AlphaFoldDB" id="A0A6D2HTL2"/>
<evidence type="ECO:0000313" key="2">
    <source>
        <dbReference type="Proteomes" id="UP000467841"/>
    </source>
</evidence>
<dbReference type="Proteomes" id="UP000467841">
    <property type="component" value="Unassembled WGS sequence"/>
</dbReference>
<evidence type="ECO:0000313" key="1">
    <source>
        <dbReference type="EMBL" id="CAA7016558.1"/>
    </source>
</evidence>